<keyword evidence="3" id="KW-1185">Reference proteome</keyword>
<dbReference type="EMBL" id="RXIC02000024">
    <property type="protein sequence ID" value="KAB1209817.1"/>
    <property type="molecule type" value="Genomic_DNA"/>
</dbReference>
<comment type="caution">
    <text evidence="2">The sequence shown here is derived from an EMBL/GenBank/DDBJ whole genome shotgun (WGS) entry which is preliminary data.</text>
</comment>
<protein>
    <submittedName>
        <fullName evidence="2">Uncharacterized protein</fullName>
    </submittedName>
</protein>
<feature type="region of interest" description="Disordered" evidence="1">
    <location>
        <begin position="1"/>
        <end position="79"/>
    </location>
</feature>
<evidence type="ECO:0000313" key="3">
    <source>
        <dbReference type="Proteomes" id="UP000516437"/>
    </source>
</evidence>
<feature type="compositionally biased region" description="Acidic residues" evidence="1">
    <location>
        <begin position="29"/>
        <end position="40"/>
    </location>
</feature>
<name>A0A6A1VDB6_9ROSI</name>
<sequence length="225" mass="25521">MGFMQNDDGEWVKKGVVTPQKGNERGSESEEESEDEEEEENARTPTGNRTPIGEHIPTSISPPPIGYSSRRAAGSSNEPQLNSLEASMDEIKEEQKRLGQTLDDMVISMKTRFDDIKKLLTAHTERFGILDKDIRGLKHQVNNIIHVASNVIQNIVNEFTSTSAKLQAFVKTSAEDVVKATEIHLDADRHLHPRVIQWTYWFSTTWTNWLKKFEVDHPPPPFDSP</sequence>
<evidence type="ECO:0000313" key="2">
    <source>
        <dbReference type="EMBL" id="KAB1209817.1"/>
    </source>
</evidence>
<dbReference type="Gene3D" id="3.90.20.10">
    <property type="match status" value="1"/>
</dbReference>
<dbReference type="AlphaFoldDB" id="A0A6A1VDB6"/>
<dbReference type="Proteomes" id="UP000516437">
    <property type="component" value="Chromosome 6"/>
</dbReference>
<accession>A0A6A1VDB6</accession>
<organism evidence="2 3">
    <name type="scientific">Morella rubra</name>
    <name type="common">Chinese bayberry</name>
    <dbReference type="NCBI Taxonomy" id="262757"/>
    <lineage>
        <taxon>Eukaryota</taxon>
        <taxon>Viridiplantae</taxon>
        <taxon>Streptophyta</taxon>
        <taxon>Embryophyta</taxon>
        <taxon>Tracheophyta</taxon>
        <taxon>Spermatophyta</taxon>
        <taxon>Magnoliopsida</taxon>
        <taxon>eudicotyledons</taxon>
        <taxon>Gunneridae</taxon>
        <taxon>Pentapetalae</taxon>
        <taxon>rosids</taxon>
        <taxon>fabids</taxon>
        <taxon>Fagales</taxon>
        <taxon>Myricaceae</taxon>
        <taxon>Morella</taxon>
    </lineage>
</organism>
<gene>
    <name evidence="2" type="ORF">CJ030_MR6G013191</name>
</gene>
<evidence type="ECO:0000256" key="1">
    <source>
        <dbReference type="SAM" id="MobiDB-lite"/>
    </source>
</evidence>
<proteinExistence type="predicted"/>
<reference evidence="2 3" key="1">
    <citation type="journal article" date="2019" name="Plant Biotechnol. J.">
        <title>The red bayberry genome and genetic basis of sex determination.</title>
        <authorList>
            <person name="Jia H.M."/>
            <person name="Jia H.J."/>
            <person name="Cai Q.L."/>
            <person name="Wang Y."/>
            <person name="Zhao H.B."/>
            <person name="Yang W.F."/>
            <person name="Wang G.Y."/>
            <person name="Li Y.H."/>
            <person name="Zhan D.L."/>
            <person name="Shen Y.T."/>
            <person name="Niu Q.F."/>
            <person name="Chang L."/>
            <person name="Qiu J."/>
            <person name="Zhao L."/>
            <person name="Xie H.B."/>
            <person name="Fu W.Y."/>
            <person name="Jin J."/>
            <person name="Li X.W."/>
            <person name="Jiao Y."/>
            <person name="Zhou C.C."/>
            <person name="Tu T."/>
            <person name="Chai C.Y."/>
            <person name="Gao J.L."/>
            <person name="Fan L.J."/>
            <person name="van de Weg E."/>
            <person name="Wang J.Y."/>
            <person name="Gao Z.S."/>
        </authorList>
    </citation>
    <scope>NUCLEOTIDE SEQUENCE [LARGE SCALE GENOMIC DNA]</scope>
    <source>
        <tissue evidence="2">Leaves</tissue>
    </source>
</reference>